<dbReference type="EMBL" id="LAZR01004705">
    <property type="protein sequence ID" value="KKN06309.1"/>
    <property type="molecule type" value="Genomic_DNA"/>
</dbReference>
<sequence>MKENGKIVKCPKCNSSDITPAQTFVCVFDYVKQCKTCGHQFSTGVHN</sequence>
<comment type="caution">
    <text evidence="1">The sequence shown here is derived from an EMBL/GenBank/DDBJ whole genome shotgun (WGS) entry which is preliminary data.</text>
</comment>
<proteinExistence type="predicted"/>
<gene>
    <name evidence="1" type="ORF">LCGC14_1078650</name>
</gene>
<evidence type="ECO:0000313" key="1">
    <source>
        <dbReference type="EMBL" id="KKN06309.1"/>
    </source>
</evidence>
<organism evidence="1">
    <name type="scientific">marine sediment metagenome</name>
    <dbReference type="NCBI Taxonomy" id="412755"/>
    <lineage>
        <taxon>unclassified sequences</taxon>
        <taxon>metagenomes</taxon>
        <taxon>ecological metagenomes</taxon>
    </lineage>
</organism>
<accession>A0A0F9MKU2</accession>
<protein>
    <submittedName>
        <fullName evidence="1">Uncharacterized protein</fullName>
    </submittedName>
</protein>
<name>A0A0F9MKU2_9ZZZZ</name>
<dbReference type="AlphaFoldDB" id="A0A0F9MKU2"/>
<reference evidence="1" key="1">
    <citation type="journal article" date="2015" name="Nature">
        <title>Complex archaea that bridge the gap between prokaryotes and eukaryotes.</title>
        <authorList>
            <person name="Spang A."/>
            <person name="Saw J.H."/>
            <person name="Jorgensen S.L."/>
            <person name="Zaremba-Niedzwiedzka K."/>
            <person name="Martijn J."/>
            <person name="Lind A.E."/>
            <person name="van Eijk R."/>
            <person name="Schleper C."/>
            <person name="Guy L."/>
            <person name="Ettema T.J."/>
        </authorList>
    </citation>
    <scope>NUCLEOTIDE SEQUENCE</scope>
</reference>